<gene>
    <name evidence="3" type="ORF">ACFQ2X_14955</name>
</gene>
<dbReference type="RefSeq" id="WP_230439018.1">
    <property type="nucleotide sequence ID" value="NZ_CP087715.1"/>
</dbReference>
<dbReference type="SUPFAM" id="SSF54197">
    <property type="entry name" value="HIT-like"/>
    <property type="match status" value="1"/>
</dbReference>
<accession>A0ABW3UBH1</accession>
<keyword evidence="4" id="KW-1185">Reference proteome</keyword>
<dbReference type="Proteomes" id="UP001597264">
    <property type="component" value="Unassembled WGS sequence"/>
</dbReference>
<comment type="caution">
    <text evidence="3">The sequence shown here is derived from an EMBL/GenBank/DDBJ whole genome shotgun (WGS) entry which is preliminary data.</text>
</comment>
<dbReference type="InterPro" id="IPR036265">
    <property type="entry name" value="HIT-like_sf"/>
</dbReference>
<dbReference type="PROSITE" id="PS51084">
    <property type="entry name" value="HIT_2"/>
    <property type="match status" value="1"/>
</dbReference>
<dbReference type="InterPro" id="IPR001310">
    <property type="entry name" value="Histidine_triad_HIT"/>
</dbReference>
<sequence>MASIFTQIIRGDLPGHFVWRDDVAVAIMTIAPIKAGHCLVIPVQEIDHWDDVPADINAHLMEVAQKVAKAQKKVYQPKRVGIMVAGLEVPHTHYHLVPANAIADLDFALQQPAESEDLAAEASKLRAALVELGFAESE</sequence>
<dbReference type="PANTHER" id="PTHR46648:SF1">
    <property type="entry name" value="ADENOSINE 5'-MONOPHOSPHORAMIDASE HNT1"/>
    <property type="match status" value="1"/>
</dbReference>
<dbReference type="Pfam" id="PF01230">
    <property type="entry name" value="HIT"/>
    <property type="match status" value="1"/>
</dbReference>
<evidence type="ECO:0000259" key="2">
    <source>
        <dbReference type="PROSITE" id="PS51084"/>
    </source>
</evidence>
<dbReference type="GO" id="GO:0032259">
    <property type="term" value="P:methylation"/>
    <property type="evidence" value="ECO:0007669"/>
    <property type="project" value="UniProtKB-KW"/>
</dbReference>
<evidence type="ECO:0000256" key="1">
    <source>
        <dbReference type="PROSITE-ProRule" id="PRU00464"/>
    </source>
</evidence>
<dbReference type="EMBL" id="JBHTLR010000019">
    <property type="protein sequence ID" value="MFD1217904.1"/>
    <property type="molecule type" value="Genomic_DNA"/>
</dbReference>
<dbReference type="InterPro" id="IPR011146">
    <property type="entry name" value="HIT-like"/>
</dbReference>
<dbReference type="PANTHER" id="PTHR46648">
    <property type="entry name" value="HIT FAMILY PROTEIN 1"/>
    <property type="match status" value="1"/>
</dbReference>
<organism evidence="3 4">
    <name type="scientific">Microbulbifer celer</name>
    <dbReference type="NCBI Taxonomy" id="435905"/>
    <lineage>
        <taxon>Bacteria</taxon>
        <taxon>Pseudomonadati</taxon>
        <taxon>Pseudomonadota</taxon>
        <taxon>Gammaproteobacteria</taxon>
        <taxon>Cellvibrionales</taxon>
        <taxon>Microbulbiferaceae</taxon>
        <taxon>Microbulbifer</taxon>
    </lineage>
</organism>
<feature type="short sequence motif" description="Histidine triad motif" evidence="1">
    <location>
        <begin position="91"/>
        <end position="95"/>
    </location>
</feature>
<evidence type="ECO:0000313" key="3">
    <source>
        <dbReference type="EMBL" id="MFD1217904.1"/>
    </source>
</evidence>
<keyword evidence="3" id="KW-0489">Methyltransferase</keyword>
<evidence type="ECO:0000313" key="4">
    <source>
        <dbReference type="Proteomes" id="UP001597264"/>
    </source>
</evidence>
<dbReference type="Gene3D" id="3.30.428.10">
    <property type="entry name" value="HIT-like"/>
    <property type="match status" value="1"/>
</dbReference>
<proteinExistence type="predicted"/>
<dbReference type="EC" id="2.1.1.-" evidence="3"/>
<reference evidence="4" key="1">
    <citation type="journal article" date="2019" name="Int. J. Syst. Evol. Microbiol.">
        <title>The Global Catalogue of Microorganisms (GCM) 10K type strain sequencing project: providing services to taxonomists for standard genome sequencing and annotation.</title>
        <authorList>
            <consortium name="The Broad Institute Genomics Platform"/>
            <consortium name="The Broad Institute Genome Sequencing Center for Infectious Disease"/>
            <person name="Wu L."/>
            <person name="Ma J."/>
        </authorList>
    </citation>
    <scope>NUCLEOTIDE SEQUENCE [LARGE SCALE GENOMIC DNA]</scope>
    <source>
        <strain evidence="4">CCUG 54356</strain>
    </source>
</reference>
<name>A0ABW3UBH1_9GAMM</name>
<dbReference type="GO" id="GO:0008168">
    <property type="term" value="F:methyltransferase activity"/>
    <property type="evidence" value="ECO:0007669"/>
    <property type="project" value="UniProtKB-KW"/>
</dbReference>
<keyword evidence="3" id="KW-0808">Transferase</keyword>
<feature type="domain" description="HIT" evidence="2">
    <location>
        <begin position="4"/>
        <end position="107"/>
    </location>
</feature>
<dbReference type="PRINTS" id="PR00332">
    <property type="entry name" value="HISTRIAD"/>
</dbReference>
<protein>
    <submittedName>
        <fullName evidence="3">HIT family protein</fullName>
        <ecNumber evidence="3">2.1.1.-</ecNumber>
    </submittedName>
</protein>